<accession>A0AAQ3QGP1</accession>
<gene>
    <name evidence="1" type="ORF">Cni_G19149</name>
</gene>
<dbReference type="EMBL" id="CP136895">
    <property type="protein sequence ID" value="WOL10394.1"/>
    <property type="molecule type" value="Genomic_DNA"/>
</dbReference>
<keyword evidence="2" id="KW-1185">Reference proteome</keyword>
<dbReference type="AlphaFoldDB" id="A0AAQ3QGP1"/>
<sequence>MSSRIAGDKASYVLRRMKVVAAADKVKASEADAESERRATKAKRWVSNLYVNNSDYICCYYGVAVSTPGLDTSKDCEGNAVVRLFVASKGP</sequence>
<evidence type="ECO:0000313" key="1">
    <source>
        <dbReference type="EMBL" id="WOL10394.1"/>
    </source>
</evidence>
<proteinExistence type="predicted"/>
<protein>
    <submittedName>
        <fullName evidence="1">Uncharacterized protein</fullName>
    </submittedName>
</protein>
<organism evidence="1 2">
    <name type="scientific">Canna indica</name>
    <name type="common">Indian-shot</name>
    <dbReference type="NCBI Taxonomy" id="4628"/>
    <lineage>
        <taxon>Eukaryota</taxon>
        <taxon>Viridiplantae</taxon>
        <taxon>Streptophyta</taxon>
        <taxon>Embryophyta</taxon>
        <taxon>Tracheophyta</taxon>
        <taxon>Spermatophyta</taxon>
        <taxon>Magnoliopsida</taxon>
        <taxon>Liliopsida</taxon>
        <taxon>Zingiberales</taxon>
        <taxon>Cannaceae</taxon>
        <taxon>Canna</taxon>
    </lineage>
</organism>
<name>A0AAQ3QGP1_9LILI</name>
<reference evidence="1 2" key="1">
    <citation type="submission" date="2023-10" db="EMBL/GenBank/DDBJ databases">
        <title>Chromosome-scale genome assembly provides insights into flower coloration mechanisms of Canna indica.</title>
        <authorList>
            <person name="Li C."/>
        </authorList>
    </citation>
    <scope>NUCLEOTIDE SEQUENCE [LARGE SCALE GENOMIC DNA]</scope>
    <source>
        <tissue evidence="1">Flower</tissue>
    </source>
</reference>
<dbReference type="Proteomes" id="UP001327560">
    <property type="component" value="Chromosome 6"/>
</dbReference>
<evidence type="ECO:0000313" key="2">
    <source>
        <dbReference type="Proteomes" id="UP001327560"/>
    </source>
</evidence>